<keyword evidence="9 12" id="KW-0720">Serine protease</keyword>
<gene>
    <name evidence="16" type="ORF">EXIGLDRAFT_712134</name>
</gene>
<dbReference type="Proteomes" id="UP000077266">
    <property type="component" value="Unassembled WGS sequence"/>
</dbReference>
<evidence type="ECO:0000256" key="13">
    <source>
        <dbReference type="SAM" id="MobiDB-lite"/>
    </source>
</evidence>
<keyword evidence="6 12" id="KW-0645">Protease</keyword>
<comment type="subcellular location">
    <subcellularLocation>
        <location evidence="4">Secreted</location>
        <location evidence="4">Extracellular space</location>
    </subcellularLocation>
</comment>
<feature type="active site" description="Charge relay system" evidence="12">
    <location>
        <position position="481"/>
    </location>
</feature>
<dbReference type="PROSITE" id="PS51695">
    <property type="entry name" value="SEDOLISIN"/>
    <property type="match status" value="1"/>
</dbReference>
<keyword evidence="17" id="KW-1185">Reference proteome</keyword>
<dbReference type="AlphaFoldDB" id="A0A165MLK2"/>
<feature type="chain" id="PRO_5007862644" description="tripeptidyl-peptidase II" evidence="14">
    <location>
        <begin position="21"/>
        <end position="557"/>
    </location>
</feature>
<dbReference type="Gene3D" id="3.40.50.200">
    <property type="entry name" value="Peptidase S8/S53 domain"/>
    <property type="match status" value="1"/>
</dbReference>
<dbReference type="GO" id="GO:0004252">
    <property type="term" value="F:serine-type endopeptidase activity"/>
    <property type="evidence" value="ECO:0007669"/>
    <property type="project" value="UniProtKB-UniRule"/>
</dbReference>
<dbReference type="SMART" id="SM00944">
    <property type="entry name" value="Pro-kuma_activ"/>
    <property type="match status" value="1"/>
</dbReference>
<dbReference type="EMBL" id="KV425909">
    <property type="protein sequence ID" value="KZV99446.1"/>
    <property type="molecule type" value="Genomic_DNA"/>
</dbReference>
<sequence>MALGFRLLALIALVATDAWAVATGKRSLIVHERKTTIPRGFTRVGPAHADTPLTLRLALKRTDTSGLINALMRVSDPTSPQRGQFLSKSEVEAFMRPSESSVQAVRAWLSENGISSRSVSPAGDWLEFTVPVTKAGALFNAEFSIFKHSDGSQSVRTLEYSVPADLRGDIDFMFPGVSFGTPKAEPSVRILGDNPISKRQSIPAGCDSTITPACLQALYGIPTTPATQSTNVLGVSGFIQQFANRQDLASFLRSTRPDIKNANFTLQTLDGGVNPQLILLAGVEADLDIQYTVGVATKVPTTFISVGNNFQDGDLQGFLDIINFLLAEDAPPQVLTTSYGGDEDGISPALAESLCTAYAALGARGTSILFASGDGGVAGARNDDCTTFVPTFPGGCPFITTVGATTDIPETSADFSSGGFSNVFARPDYQATAVPAFLKTLGSTNAGLFNTTGRGIPDMSAMGNNVLIVNVGLQALVGGTSCSSPIFASMISLINDRLIAAGKPVLGFLNPANTEPLPTRAMRSGCAAPTSGPKETSAPVKPEYWISAFETRGLTRE</sequence>
<evidence type="ECO:0000256" key="4">
    <source>
        <dbReference type="ARBA" id="ARBA00004239"/>
    </source>
</evidence>
<evidence type="ECO:0000256" key="8">
    <source>
        <dbReference type="ARBA" id="ARBA00022801"/>
    </source>
</evidence>
<dbReference type="InterPro" id="IPR030400">
    <property type="entry name" value="Sedolisin_dom"/>
</dbReference>
<comment type="caution">
    <text evidence="12">Lacks conserved residue(s) required for the propagation of feature annotation.</text>
</comment>
<keyword evidence="7" id="KW-0479">Metal-binding</keyword>
<evidence type="ECO:0000313" key="17">
    <source>
        <dbReference type="Proteomes" id="UP000077266"/>
    </source>
</evidence>
<dbReference type="InterPro" id="IPR015366">
    <property type="entry name" value="S53_propep"/>
</dbReference>
<evidence type="ECO:0000313" key="16">
    <source>
        <dbReference type="EMBL" id="KZV99446.1"/>
    </source>
</evidence>
<evidence type="ECO:0000256" key="9">
    <source>
        <dbReference type="ARBA" id="ARBA00022825"/>
    </source>
</evidence>
<dbReference type="GO" id="GO:0046872">
    <property type="term" value="F:metal ion binding"/>
    <property type="evidence" value="ECO:0007669"/>
    <property type="project" value="UniProtKB-KW"/>
</dbReference>
<dbReference type="GO" id="GO:0005576">
    <property type="term" value="C:extracellular region"/>
    <property type="evidence" value="ECO:0007669"/>
    <property type="project" value="UniProtKB-SubCell"/>
</dbReference>
<evidence type="ECO:0000256" key="14">
    <source>
        <dbReference type="SAM" id="SignalP"/>
    </source>
</evidence>
<accession>A0A165MLK2</accession>
<feature type="active site" description="Charge relay system" evidence="12">
    <location>
        <position position="288"/>
    </location>
</feature>
<dbReference type="CDD" id="cd04056">
    <property type="entry name" value="Peptidases_S53"/>
    <property type="match status" value="1"/>
</dbReference>
<reference evidence="16 17" key="1">
    <citation type="journal article" date="2016" name="Mol. Biol. Evol.">
        <title>Comparative Genomics of Early-Diverging Mushroom-Forming Fungi Provides Insights into the Origins of Lignocellulose Decay Capabilities.</title>
        <authorList>
            <person name="Nagy L.G."/>
            <person name="Riley R."/>
            <person name="Tritt A."/>
            <person name="Adam C."/>
            <person name="Daum C."/>
            <person name="Floudas D."/>
            <person name="Sun H."/>
            <person name="Yadav J.S."/>
            <person name="Pangilinan J."/>
            <person name="Larsson K.H."/>
            <person name="Matsuura K."/>
            <person name="Barry K."/>
            <person name="Labutti K."/>
            <person name="Kuo R."/>
            <person name="Ohm R.A."/>
            <person name="Bhattacharya S.S."/>
            <person name="Shirouzu T."/>
            <person name="Yoshinaga Y."/>
            <person name="Martin F.M."/>
            <person name="Grigoriev I.V."/>
            <person name="Hibbett D.S."/>
        </authorList>
    </citation>
    <scope>NUCLEOTIDE SEQUENCE [LARGE SCALE GENOMIC DNA]</scope>
    <source>
        <strain evidence="16 17">HHB12029</strain>
    </source>
</reference>
<dbReference type="STRING" id="1314781.A0A165MLK2"/>
<keyword evidence="8 12" id="KW-0378">Hydrolase</keyword>
<evidence type="ECO:0000256" key="3">
    <source>
        <dbReference type="ARBA" id="ARBA00002451"/>
    </source>
</evidence>
<dbReference type="InterPro" id="IPR000209">
    <property type="entry name" value="Peptidase_S8/S53_dom"/>
</dbReference>
<comment type="catalytic activity">
    <reaction evidence="1">
        <text>Release of an N-terminal tripeptide from a polypeptide.</text>
        <dbReference type="EC" id="3.4.14.10"/>
    </reaction>
</comment>
<evidence type="ECO:0000256" key="11">
    <source>
        <dbReference type="ARBA" id="ARBA00023145"/>
    </source>
</evidence>
<dbReference type="InParanoid" id="A0A165MLK2"/>
<dbReference type="PANTHER" id="PTHR14218:SF15">
    <property type="entry name" value="TRIPEPTIDYL-PEPTIDASE 1"/>
    <property type="match status" value="1"/>
</dbReference>
<dbReference type="GO" id="GO:0006508">
    <property type="term" value="P:proteolysis"/>
    <property type="evidence" value="ECO:0007669"/>
    <property type="project" value="UniProtKB-KW"/>
</dbReference>
<dbReference type="CDD" id="cd11377">
    <property type="entry name" value="Pro-peptidase_S53"/>
    <property type="match status" value="1"/>
</dbReference>
<dbReference type="SUPFAM" id="SSF52743">
    <property type="entry name" value="Subtilisin-like"/>
    <property type="match status" value="1"/>
</dbReference>
<feature type="domain" description="Peptidase S53" evidence="15">
    <location>
        <begin position="209"/>
        <end position="557"/>
    </location>
</feature>
<dbReference type="EC" id="3.4.14.10" evidence="5"/>
<evidence type="ECO:0000256" key="5">
    <source>
        <dbReference type="ARBA" id="ARBA00012462"/>
    </source>
</evidence>
<protein>
    <recommendedName>
        <fullName evidence="5">tripeptidyl-peptidase II</fullName>
        <ecNumber evidence="5">3.4.14.10</ecNumber>
    </recommendedName>
</protein>
<keyword evidence="11" id="KW-0865">Zymogen</keyword>
<dbReference type="GO" id="GO:0008240">
    <property type="term" value="F:tripeptidyl-peptidase activity"/>
    <property type="evidence" value="ECO:0007669"/>
    <property type="project" value="UniProtKB-EC"/>
</dbReference>
<evidence type="ECO:0000256" key="7">
    <source>
        <dbReference type="ARBA" id="ARBA00022723"/>
    </source>
</evidence>
<evidence type="ECO:0000256" key="1">
    <source>
        <dbReference type="ARBA" id="ARBA00001910"/>
    </source>
</evidence>
<dbReference type="SUPFAM" id="SSF54897">
    <property type="entry name" value="Protease propeptides/inhibitors"/>
    <property type="match status" value="1"/>
</dbReference>
<name>A0A165MLK2_EXIGL</name>
<evidence type="ECO:0000259" key="15">
    <source>
        <dbReference type="PROSITE" id="PS51695"/>
    </source>
</evidence>
<keyword evidence="10" id="KW-0106">Calcium</keyword>
<feature type="signal peptide" evidence="14">
    <location>
        <begin position="1"/>
        <end position="20"/>
    </location>
</feature>
<dbReference type="PANTHER" id="PTHR14218">
    <property type="entry name" value="PROTEASE S8 TRIPEPTIDYL PEPTIDASE I CLN2"/>
    <property type="match status" value="1"/>
</dbReference>
<feature type="active site" description="Charge relay system" evidence="12">
    <location>
        <position position="284"/>
    </location>
</feature>
<dbReference type="Pfam" id="PF00082">
    <property type="entry name" value="Peptidase_S8"/>
    <property type="match status" value="1"/>
</dbReference>
<comment type="cofactor">
    <cofactor evidence="2">
        <name>Ca(2+)</name>
        <dbReference type="ChEBI" id="CHEBI:29108"/>
    </cofactor>
</comment>
<evidence type="ECO:0000256" key="2">
    <source>
        <dbReference type="ARBA" id="ARBA00001913"/>
    </source>
</evidence>
<keyword evidence="14" id="KW-0732">Signal</keyword>
<evidence type="ECO:0000256" key="12">
    <source>
        <dbReference type="PROSITE-ProRule" id="PRU01032"/>
    </source>
</evidence>
<dbReference type="Pfam" id="PF09286">
    <property type="entry name" value="Pro-kuma_activ"/>
    <property type="match status" value="1"/>
</dbReference>
<dbReference type="InterPro" id="IPR050819">
    <property type="entry name" value="Tripeptidyl-peptidase_I"/>
</dbReference>
<dbReference type="InterPro" id="IPR036852">
    <property type="entry name" value="Peptidase_S8/S53_dom_sf"/>
</dbReference>
<dbReference type="OrthoDB" id="409122at2759"/>
<organism evidence="16 17">
    <name type="scientific">Exidia glandulosa HHB12029</name>
    <dbReference type="NCBI Taxonomy" id="1314781"/>
    <lineage>
        <taxon>Eukaryota</taxon>
        <taxon>Fungi</taxon>
        <taxon>Dikarya</taxon>
        <taxon>Basidiomycota</taxon>
        <taxon>Agaricomycotina</taxon>
        <taxon>Agaricomycetes</taxon>
        <taxon>Auriculariales</taxon>
        <taxon>Exidiaceae</taxon>
        <taxon>Exidia</taxon>
    </lineage>
</organism>
<evidence type="ECO:0000256" key="10">
    <source>
        <dbReference type="ARBA" id="ARBA00022837"/>
    </source>
</evidence>
<feature type="region of interest" description="Disordered" evidence="13">
    <location>
        <begin position="520"/>
        <end position="539"/>
    </location>
</feature>
<proteinExistence type="predicted"/>
<comment type="function">
    <text evidence="3">Secreted tripeptidyl-peptidase which degrades proteins at acidic pHs and is involved in virulence.</text>
</comment>
<evidence type="ECO:0000256" key="6">
    <source>
        <dbReference type="ARBA" id="ARBA00022670"/>
    </source>
</evidence>